<organism evidence="1">
    <name type="scientific">uncultured gamma proteobacterium HF0200_34B07</name>
    <dbReference type="NCBI Taxonomy" id="723571"/>
    <lineage>
        <taxon>Bacteria</taxon>
        <taxon>Pseudomonadati</taxon>
        <taxon>Pseudomonadota</taxon>
        <taxon>Gammaproteobacteria</taxon>
        <taxon>environmental samples</taxon>
    </lineage>
</organism>
<proteinExistence type="predicted"/>
<evidence type="ECO:0000313" key="1">
    <source>
        <dbReference type="EMBL" id="ADI22180.1"/>
    </source>
</evidence>
<reference evidence="1" key="1">
    <citation type="submission" date="2010-01" db="EMBL/GenBank/DDBJ databases">
        <title>Genome fragments of uncultured bacteria from the North Pacific subtropical Gyre.</title>
        <authorList>
            <person name="Pham V.D."/>
            <person name="Delong E.F."/>
        </authorList>
    </citation>
    <scope>NUCLEOTIDE SEQUENCE</scope>
</reference>
<name>E7C406_9GAMM</name>
<dbReference type="EMBL" id="GU567978">
    <property type="protein sequence ID" value="ADI22180.1"/>
    <property type="molecule type" value="Genomic_DNA"/>
</dbReference>
<protein>
    <submittedName>
        <fullName evidence="1">Uncharacterized protein</fullName>
    </submittedName>
</protein>
<sequence>MIKTTVVYSLTKLGQRTLFNNLVVVIYDGEVEPDSGKALLGIPAFISRCIRYIPKKISLFGVI</sequence>
<dbReference type="AlphaFoldDB" id="E7C406"/>
<accession>E7C406</accession>